<evidence type="ECO:0000313" key="3">
    <source>
        <dbReference type="Proteomes" id="UP000434044"/>
    </source>
</evidence>
<dbReference type="InterPro" id="IPR049823">
    <property type="entry name" value="XrtH_assoc"/>
</dbReference>
<comment type="caution">
    <text evidence="2">The sequence shown here is derived from an EMBL/GenBank/DDBJ whole genome shotgun (WGS) entry which is preliminary data.</text>
</comment>
<keyword evidence="1" id="KW-1133">Transmembrane helix</keyword>
<dbReference type="Proteomes" id="UP000434044">
    <property type="component" value="Unassembled WGS sequence"/>
</dbReference>
<dbReference type="EMBL" id="WNKT01000072">
    <property type="protein sequence ID" value="MTW23092.1"/>
    <property type="molecule type" value="Genomic_DNA"/>
</dbReference>
<dbReference type="AlphaFoldDB" id="A0A6N8EFK6"/>
<organism evidence="2 3">
    <name type="scientific">Allochromatium palmeri</name>
    <dbReference type="NCBI Taxonomy" id="231048"/>
    <lineage>
        <taxon>Bacteria</taxon>
        <taxon>Pseudomonadati</taxon>
        <taxon>Pseudomonadota</taxon>
        <taxon>Gammaproteobacteria</taxon>
        <taxon>Chromatiales</taxon>
        <taxon>Chromatiaceae</taxon>
        <taxon>Allochromatium</taxon>
    </lineage>
</organism>
<evidence type="ECO:0000313" key="2">
    <source>
        <dbReference type="EMBL" id="MTW23092.1"/>
    </source>
</evidence>
<feature type="transmembrane region" description="Helical" evidence="1">
    <location>
        <begin position="150"/>
        <end position="170"/>
    </location>
</feature>
<gene>
    <name evidence="2" type="ORF">GJ668_18795</name>
</gene>
<keyword evidence="3" id="KW-1185">Reference proteome</keyword>
<reference evidence="2 3" key="1">
    <citation type="submission" date="2019-11" db="EMBL/GenBank/DDBJ databases">
        <title>Whole-genome sequence of the anaerobic purple sulfur bacterium Allochromatium palmeri DSM 15591.</title>
        <authorList>
            <person name="Kyndt J.A."/>
            <person name="Meyer T.E."/>
        </authorList>
    </citation>
    <scope>NUCLEOTIDE SEQUENCE [LARGE SCALE GENOMIC DNA]</scope>
    <source>
        <strain evidence="2 3">DSM 15591</strain>
    </source>
</reference>
<feature type="transmembrane region" description="Helical" evidence="1">
    <location>
        <begin position="105"/>
        <end position="124"/>
    </location>
</feature>
<feature type="transmembrane region" description="Helical" evidence="1">
    <location>
        <begin position="76"/>
        <end position="93"/>
    </location>
</feature>
<dbReference type="NCBIfam" id="NF041730">
    <property type="entry name" value="XrtH_assoc"/>
    <property type="match status" value="1"/>
</dbReference>
<keyword evidence="1" id="KW-0472">Membrane</keyword>
<protein>
    <submittedName>
        <fullName evidence="2">Uncharacterized protein</fullName>
    </submittedName>
</protein>
<name>A0A6N8EFK6_9GAMM</name>
<keyword evidence="1" id="KW-0812">Transmembrane</keyword>
<sequence>MLWLPLCFGAWYFATILIAVALAAMLDVSTTWILPDVVAGVVPQGNDLLVLLRVEALDSASQAVAPTSVMAHPIDAVKYGYGIPLYTALLLAAPGGESEKMAHWLIGLAILLLVQWFGLSAEIIKDLVFSLESARERLGASELSREMLALVYQLGYLVLPSVTPVLIWSVQFRRYIRELATCR</sequence>
<accession>A0A6N8EFK6</accession>
<dbReference type="OrthoDB" id="6197083at2"/>
<evidence type="ECO:0000256" key="1">
    <source>
        <dbReference type="SAM" id="Phobius"/>
    </source>
</evidence>
<proteinExistence type="predicted"/>